<dbReference type="Proteomes" id="UP000176221">
    <property type="component" value="Unassembled WGS sequence"/>
</dbReference>
<dbReference type="SUPFAM" id="SSF47090">
    <property type="entry name" value="PGBD-like"/>
    <property type="match status" value="1"/>
</dbReference>
<dbReference type="Gene3D" id="2.60.40.10">
    <property type="entry name" value="Immunoglobulins"/>
    <property type="match status" value="1"/>
</dbReference>
<gene>
    <name evidence="1" type="ORF">A2928_00865</name>
</gene>
<comment type="caution">
    <text evidence="1">The sequence shown here is derived from an EMBL/GenBank/DDBJ whole genome shotgun (WGS) entry which is preliminary data.</text>
</comment>
<evidence type="ECO:0000313" key="2">
    <source>
        <dbReference type="Proteomes" id="UP000176221"/>
    </source>
</evidence>
<evidence type="ECO:0000313" key="1">
    <source>
        <dbReference type="EMBL" id="OHA33570.1"/>
    </source>
</evidence>
<dbReference type="EMBL" id="MHRX01000031">
    <property type="protein sequence ID" value="OHA33570.1"/>
    <property type="molecule type" value="Genomic_DNA"/>
</dbReference>
<dbReference type="AlphaFoldDB" id="A0A1G2NBT4"/>
<protein>
    <recommendedName>
        <fullName evidence="3">Peptidoglycan binding-like domain-containing protein</fullName>
    </recommendedName>
</protein>
<sequence length="421" mass="45390">MKHFFSRSAIITSLACVGIVSVFFTTQNFFPYIQKVNATELAFTSILRFGDSNNDVLRLQQFLNQDSGTRVASFGPGSSGYETDYFGPATRRAVIKFQEKYAVEVLHPVGLTSGSGFVGSFTLAKINSLVSSKKTAVSPTVTYPPISIIPRVDSVNPNRVRRGEVVTVRGENFLASGNTVRLRYGLIEARFQNVASVDGKTMEFVFIPPDVLTMSKEEIQSLPQNIYDDLLRPVEALGGSIEDIVNPYRGIKSETQLASIMTKNGRHFDSLYDEFYVTVENKNGRGHSNGPILAGLRKLPFDEKTLSKKTLLGPIMSSLQSVVAPSVYAQGITLGGYNSGIIMYCTCGGGFLTFMTDISGGGGTGLYHFAAGYIPTVGTGLVAAPQLGFYRQNGGSCSIYVGTACTSITSNAPQNPWGAAL</sequence>
<dbReference type="InterPro" id="IPR036366">
    <property type="entry name" value="PGBDSf"/>
</dbReference>
<reference evidence="1 2" key="1">
    <citation type="journal article" date="2016" name="Nat. Commun.">
        <title>Thousands of microbial genomes shed light on interconnected biogeochemical processes in an aquifer system.</title>
        <authorList>
            <person name="Anantharaman K."/>
            <person name="Brown C.T."/>
            <person name="Hug L.A."/>
            <person name="Sharon I."/>
            <person name="Castelle C.J."/>
            <person name="Probst A.J."/>
            <person name="Thomas B.C."/>
            <person name="Singh A."/>
            <person name="Wilkins M.J."/>
            <person name="Karaoz U."/>
            <person name="Brodie E.L."/>
            <person name="Williams K.H."/>
            <person name="Hubbard S.S."/>
            <person name="Banfield J.F."/>
        </authorList>
    </citation>
    <scope>NUCLEOTIDE SEQUENCE [LARGE SCALE GENOMIC DNA]</scope>
</reference>
<dbReference type="STRING" id="1802319.A2928_00865"/>
<name>A0A1G2NBT4_9BACT</name>
<dbReference type="InterPro" id="IPR036365">
    <property type="entry name" value="PGBD-like_sf"/>
</dbReference>
<dbReference type="Gene3D" id="1.10.101.10">
    <property type="entry name" value="PGBD-like superfamily/PGBD"/>
    <property type="match status" value="1"/>
</dbReference>
<evidence type="ECO:0008006" key="3">
    <source>
        <dbReference type="Google" id="ProtNLM"/>
    </source>
</evidence>
<dbReference type="InterPro" id="IPR013783">
    <property type="entry name" value="Ig-like_fold"/>
</dbReference>
<organism evidence="1 2">
    <name type="scientific">Candidatus Taylorbacteria bacterium RIFCSPLOWO2_01_FULL_45_15b</name>
    <dbReference type="NCBI Taxonomy" id="1802319"/>
    <lineage>
        <taxon>Bacteria</taxon>
        <taxon>Candidatus Tayloriibacteriota</taxon>
    </lineage>
</organism>
<accession>A0A1G2NBT4</accession>
<proteinExistence type="predicted"/>